<accession>A0A1F4UX45</accession>
<proteinExistence type="predicted"/>
<dbReference type="EMBL" id="MEUT01000061">
    <property type="protein sequence ID" value="OGC48783.1"/>
    <property type="molecule type" value="Genomic_DNA"/>
</dbReference>
<protein>
    <submittedName>
        <fullName evidence="1">Uncharacterized protein</fullName>
    </submittedName>
</protein>
<name>A0A1F4UX45_UNCKA</name>
<comment type="caution">
    <text evidence="1">The sequence shown here is derived from an EMBL/GenBank/DDBJ whole genome shotgun (WGS) entry which is preliminary data.</text>
</comment>
<sequence length="186" mass="21177">MASAAITEERTTVFLEAYAATELQSLEAAELNLATSDHELTTLELAEYFEQRVRTNGALIEIYDAREMPEYEKEEGSGFTNTTPKGKAMHENTWLETFAARLRTSESIESFKSSNASTSNSKDVAEELYFVRAHVKHKDHTVDAYHLERVIAELIGDDRWQKIVSRELKFPNIAFLDPLPYFESGF</sequence>
<dbReference type="AlphaFoldDB" id="A0A1F4UX45"/>
<evidence type="ECO:0000313" key="1">
    <source>
        <dbReference type="EMBL" id="OGC48783.1"/>
    </source>
</evidence>
<gene>
    <name evidence="1" type="ORF">A2W32_02890</name>
</gene>
<evidence type="ECO:0000313" key="2">
    <source>
        <dbReference type="Proteomes" id="UP000177371"/>
    </source>
</evidence>
<dbReference type="Proteomes" id="UP000177371">
    <property type="component" value="Unassembled WGS sequence"/>
</dbReference>
<organism evidence="1 2">
    <name type="scientific">candidate division WWE3 bacterium RBG_16_37_10</name>
    <dbReference type="NCBI Taxonomy" id="1802610"/>
    <lineage>
        <taxon>Bacteria</taxon>
        <taxon>Katanobacteria</taxon>
    </lineage>
</organism>
<reference evidence="1 2" key="1">
    <citation type="journal article" date="2016" name="Nat. Commun.">
        <title>Thousands of microbial genomes shed light on interconnected biogeochemical processes in an aquifer system.</title>
        <authorList>
            <person name="Anantharaman K."/>
            <person name="Brown C.T."/>
            <person name="Hug L.A."/>
            <person name="Sharon I."/>
            <person name="Castelle C.J."/>
            <person name="Probst A.J."/>
            <person name="Thomas B.C."/>
            <person name="Singh A."/>
            <person name="Wilkins M.J."/>
            <person name="Karaoz U."/>
            <person name="Brodie E.L."/>
            <person name="Williams K.H."/>
            <person name="Hubbard S.S."/>
            <person name="Banfield J.F."/>
        </authorList>
    </citation>
    <scope>NUCLEOTIDE SEQUENCE [LARGE SCALE GENOMIC DNA]</scope>
</reference>